<dbReference type="Pfam" id="PF00672">
    <property type="entry name" value="HAMP"/>
    <property type="match status" value="1"/>
</dbReference>
<name>A0A1M5EZH1_9BACT</name>
<dbReference type="PANTHER" id="PTHR43531:SF11">
    <property type="entry name" value="METHYL-ACCEPTING CHEMOTAXIS PROTEIN 3"/>
    <property type="match status" value="1"/>
</dbReference>
<keyword evidence="5" id="KW-0472">Membrane</keyword>
<dbReference type="SUPFAM" id="SSF58104">
    <property type="entry name" value="Methyl-accepting chemotaxis protein (MCP) signaling domain"/>
    <property type="match status" value="1"/>
</dbReference>
<dbReference type="InterPro" id="IPR004090">
    <property type="entry name" value="Chemotax_Me-accpt_rcpt"/>
</dbReference>
<feature type="domain" description="Methyl-accepting transducer" evidence="6">
    <location>
        <begin position="258"/>
        <end position="480"/>
    </location>
</feature>
<protein>
    <submittedName>
        <fullName evidence="8">Methyl-accepting chemotaxis protein</fullName>
    </submittedName>
</protein>
<dbReference type="STRING" id="1121391.SAMN02745206_02772"/>
<feature type="compositionally biased region" description="Basic and acidic residues" evidence="4">
    <location>
        <begin position="506"/>
        <end position="515"/>
    </location>
</feature>
<dbReference type="InterPro" id="IPR051310">
    <property type="entry name" value="MCP_chemotaxis"/>
</dbReference>
<feature type="region of interest" description="Disordered" evidence="4">
    <location>
        <begin position="493"/>
        <end position="515"/>
    </location>
</feature>
<dbReference type="PROSITE" id="PS50111">
    <property type="entry name" value="CHEMOTAXIS_TRANSDUC_2"/>
    <property type="match status" value="1"/>
</dbReference>
<dbReference type="InterPro" id="IPR003660">
    <property type="entry name" value="HAMP_dom"/>
</dbReference>
<sequence>MQRVRQLLFSLQGKVLMIVASTVLVVFLGAAGANWWMQRERLLQEGLETGRLLADSVYASIKHPMATGAEGALEQQLMDIGAKFQDLDIYIYDFVGKVTYATREDQLRSDLRSLGLSGNILTNIESSLSGQSVEQTVALEEAPSGPKIAVVTPILNEPSCYHCHGASRKVLGGLLVRRDASPLFAHLAKMRTLSAVGSLLGTMVLAGALVLILSFFVTRPLERIVGAIRRLAEGDLTVEIKHRSRDELGQLADSVNQLSQNFRDTLRQARETAVRVSEGTSSQAASIEETSASLEEITSMIRQGADKCAQADSMMRDNDEKLVQANKVMKDCMASFDQIVATTETMAGIIKDIDEIAFQTNLLALNAAVEAARAGEAGQGFAVVADEVRGLARRASEAAKSTGDLIRTAQIKTQEGRALVQKTDAAYREVAIQARKVSQLIKDVAASGQEQSLGVEQISRAMHELEQVIQSFTTVTDQLTQMMDFFRTNGEQSGISSPLALLPGRDLADPHRTRG</sequence>
<dbReference type="SMART" id="SM00304">
    <property type="entry name" value="HAMP"/>
    <property type="match status" value="1"/>
</dbReference>
<dbReference type="AlphaFoldDB" id="A0A1M5EZH1"/>
<keyword evidence="1" id="KW-0145">Chemotaxis</keyword>
<evidence type="ECO:0000256" key="4">
    <source>
        <dbReference type="SAM" id="MobiDB-lite"/>
    </source>
</evidence>
<dbReference type="CDD" id="cd06225">
    <property type="entry name" value="HAMP"/>
    <property type="match status" value="1"/>
</dbReference>
<dbReference type="EMBL" id="FQVB01000029">
    <property type="protein sequence ID" value="SHF84675.1"/>
    <property type="molecule type" value="Genomic_DNA"/>
</dbReference>
<dbReference type="GO" id="GO:0006935">
    <property type="term" value="P:chemotaxis"/>
    <property type="evidence" value="ECO:0007669"/>
    <property type="project" value="UniProtKB-KW"/>
</dbReference>
<keyword evidence="5" id="KW-0812">Transmembrane</keyword>
<proteinExistence type="inferred from homology"/>
<accession>A0A1M5EZH1</accession>
<organism evidence="8 9">
    <name type="scientific">Desulfacinum infernum DSM 9756</name>
    <dbReference type="NCBI Taxonomy" id="1121391"/>
    <lineage>
        <taxon>Bacteria</taxon>
        <taxon>Pseudomonadati</taxon>
        <taxon>Thermodesulfobacteriota</taxon>
        <taxon>Syntrophobacteria</taxon>
        <taxon>Syntrophobacterales</taxon>
        <taxon>Syntrophobacteraceae</taxon>
        <taxon>Desulfacinum</taxon>
    </lineage>
</organism>
<gene>
    <name evidence="8" type="ORF">SAMN02745206_02772</name>
</gene>
<dbReference type="InterPro" id="IPR004089">
    <property type="entry name" value="MCPsignal_dom"/>
</dbReference>
<evidence type="ECO:0000256" key="3">
    <source>
        <dbReference type="PROSITE-ProRule" id="PRU00284"/>
    </source>
</evidence>
<dbReference type="Gene3D" id="3.30.450.290">
    <property type="match status" value="1"/>
</dbReference>
<keyword evidence="3" id="KW-0807">Transducer</keyword>
<comment type="similarity">
    <text evidence="2">Belongs to the methyl-accepting chemotaxis (MCP) protein family.</text>
</comment>
<dbReference type="PRINTS" id="PR00260">
    <property type="entry name" value="CHEMTRNSDUCR"/>
</dbReference>
<evidence type="ECO:0000259" key="6">
    <source>
        <dbReference type="PROSITE" id="PS50111"/>
    </source>
</evidence>
<evidence type="ECO:0000313" key="9">
    <source>
        <dbReference type="Proteomes" id="UP000184076"/>
    </source>
</evidence>
<dbReference type="PANTHER" id="PTHR43531">
    <property type="entry name" value="PROTEIN ICFG"/>
    <property type="match status" value="1"/>
</dbReference>
<dbReference type="Pfam" id="PF00015">
    <property type="entry name" value="MCPsignal"/>
    <property type="match status" value="1"/>
</dbReference>
<dbReference type="SMART" id="SM00283">
    <property type="entry name" value="MA"/>
    <property type="match status" value="1"/>
</dbReference>
<evidence type="ECO:0000256" key="5">
    <source>
        <dbReference type="SAM" id="Phobius"/>
    </source>
</evidence>
<dbReference type="Gene3D" id="1.10.287.950">
    <property type="entry name" value="Methyl-accepting chemotaxis protein"/>
    <property type="match status" value="1"/>
</dbReference>
<evidence type="ECO:0000259" key="7">
    <source>
        <dbReference type="PROSITE" id="PS50885"/>
    </source>
</evidence>
<dbReference type="GO" id="GO:0007165">
    <property type="term" value="P:signal transduction"/>
    <property type="evidence" value="ECO:0007669"/>
    <property type="project" value="UniProtKB-KW"/>
</dbReference>
<dbReference type="Proteomes" id="UP000184076">
    <property type="component" value="Unassembled WGS sequence"/>
</dbReference>
<dbReference type="GO" id="GO:0004888">
    <property type="term" value="F:transmembrane signaling receptor activity"/>
    <property type="evidence" value="ECO:0007669"/>
    <property type="project" value="InterPro"/>
</dbReference>
<dbReference type="GO" id="GO:0005886">
    <property type="term" value="C:plasma membrane"/>
    <property type="evidence" value="ECO:0007669"/>
    <property type="project" value="TreeGrafter"/>
</dbReference>
<evidence type="ECO:0000256" key="1">
    <source>
        <dbReference type="ARBA" id="ARBA00022500"/>
    </source>
</evidence>
<feature type="domain" description="HAMP" evidence="7">
    <location>
        <begin position="215"/>
        <end position="267"/>
    </location>
</feature>
<keyword evidence="5" id="KW-1133">Transmembrane helix</keyword>
<reference evidence="9" key="1">
    <citation type="submission" date="2016-11" db="EMBL/GenBank/DDBJ databases">
        <authorList>
            <person name="Varghese N."/>
            <person name="Submissions S."/>
        </authorList>
    </citation>
    <scope>NUCLEOTIDE SEQUENCE [LARGE SCALE GENOMIC DNA]</scope>
    <source>
        <strain evidence="9">DSM 9756</strain>
    </source>
</reference>
<dbReference type="Gene3D" id="6.10.340.10">
    <property type="match status" value="1"/>
</dbReference>
<feature type="transmembrane region" description="Helical" evidence="5">
    <location>
        <begin position="15"/>
        <end position="37"/>
    </location>
</feature>
<dbReference type="RefSeq" id="WP_073040468.1">
    <property type="nucleotide sequence ID" value="NZ_FQVB01000029.1"/>
</dbReference>
<dbReference type="PROSITE" id="PS50885">
    <property type="entry name" value="HAMP"/>
    <property type="match status" value="1"/>
</dbReference>
<feature type="transmembrane region" description="Helical" evidence="5">
    <location>
        <begin position="193"/>
        <end position="217"/>
    </location>
</feature>
<evidence type="ECO:0000313" key="8">
    <source>
        <dbReference type="EMBL" id="SHF84675.1"/>
    </source>
</evidence>
<keyword evidence="9" id="KW-1185">Reference proteome</keyword>
<evidence type="ECO:0000256" key="2">
    <source>
        <dbReference type="ARBA" id="ARBA00029447"/>
    </source>
</evidence>